<evidence type="ECO:0000313" key="3">
    <source>
        <dbReference type="Proteomes" id="UP000050827"/>
    </source>
</evidence>
<protein>
    <submittedName>
        <fullName evidence="2">Uncharacterized protein</fullName>
    </submittedName>
</protein>
<keyword evidence="1" id="KW-1133">Transmembrane helix</keyword>
<keyword evidence="3" id="KW-1185">Reference proteome</keyword>
<sequence length="245" mass="28187">MDKNLKYISPEQQEEFEHFLLGSMTYNQEADFKEQLNENAELRVQFDEFKSLFHAVEEEGMRTALNVFHQKFESNHGTKSSNEKRKKILIAASITAFVALGVSLFLNQPTQGEKLFKEYFSPDPGLPTVMSSNDNYDFYEAMVDYKQGHYDVAIQKWEKLLVQKPENDTLNYFLGAAHFANDNTKEGLVFLKTTLKSSPQSVFNKEALYFIALGQLKNGDEKKAIENLKKISDEKSEALLKNIRE</sequence>
<feature type="transmembrane region" description="Helical" evidence="1">
    <location>
        <begin position="88"/>
        <end position="106"/>
    </location>
</feature>
<name>A0A0Q1BI63_9FLAO</name>
<dbReference type="InterPro" id="IPR011990">
    <property type="entry name" value="TPR-like_helical_dom_sf"/>
</dbReference>
<evidence type="ECO:0000256" key="1">
    <source>
        <dbReference type="SAM" id="Phobius"/>
    </source>
</evidence>
<dbReference type="RefSeq" id="WP_055394926.1">
    <property type="nucleotide sequence ID" value="NZ_LCTZ01000002.1"/>
</dbReference>
<keyword evidence="1" id="KW-0812">Transmembrane</keyword>
<organism evidence="2 3">
    <name type="scientific">Flagellimonas eckloniae</name>
    <dbReference type="NCBI Taxonomy" id="346185"/>
    <lineage>
        <taxon>Bacteria</taxon>
        <taxon>Pseudomonadati</taxon>
        <taxon>Bacteroidota</taxon>
        <taxon>Flavobacteriia</taxon>
        <taxon>Flavobacteriales</taxon>
        <taxon>Flavobacteriaceae</taxon>
        <taxon>Flagellimonas</taxon>
    </lineage>
</organism>
<dbReference type="Gene3D" id="1.25.40.10">
    <property type="entry name" value="Tetratricopeptide repeat domain"/>
    <property type="match status" value="1"/>
</dbReference>
<proteinExistence type="predicted"/>
<keyword evidence="1" id="KW-0472">Membrane</keyword>
<dbReference type="STRING" id="346185.AAY42_10450"/>
<gene>
    <name evidence="2" type="ORF">AAY42_10450</name>
</gene>
<dbReference type="OrthoDB" id="1451921at2"/>
<dbReference type="AlphaFoldDB" id="A0A0Q1BI63"/>
<dbReference type="EMBL" id="LCTZ01000002">
    <property type="protein sequence ID" value="KQC30248.1"/>
    <property type="molecule type" value="Genomic_DNA"/>
</dbReference>
<accession>A0A0Q1BI63</accession>
<dbReference type="Proteomes" id="UP000050827">
    <property type="component" value="Unassembled WGS sequence"/>
</dbReference>
<dbReference type="SUPFAM" id="SSF48452">
    <property type="entry name" value="TPR-like"/>
    <property type="match status" value="1"/>
</dbReference>
<reference evidence="2 3" key="1">
    <citation type="submission" date="2015-04" db="EMBL/GenBank/DDBJ databases">
        <title>Complete genome of flavobacterium.</title>
        <authorList>
            <person name="Kwon Y.M."/>
            <person name="Kim S.-J."/>
        </authorList>
    </citation>
    <scope>NUCLEOTIDE SEQUENCE [LARGE SCALE GENOMIC DNA]</scope>
    <source>
        <strain evidence="2 3">DK169</strain>
    </source>
</reference>
<evidence type="ECO:0000313" key="2">
    <source>
        <dbReference type="EMBL" id="KQC30248.1"/>
    </source>
</evidence>
<comment type="caution">
    <text evidence="2">The sequence shown here is derived from an EMBL/GenBank/DDBJ whole genome shotgun (WGS) entry which is preliminary data.</text>
</comment>